<accession>A0A9W7CGP8</accession>
<dbReference type="EMBL" id="BRXX01000315">
    <property type="protein sequence ID" value="GMI04334.1"/>
    <property type="molecule type" value="Genomic_DNA"/>
</dbReference>
<feature type="compositionally biased region" description="Basic residues" evidence="2">
    <location>
        <begin position="983"/>
        <end position="994"/>
    </location>
</feature>
<dbReference type="PROSITE" id="PS50222">
    <property type="entry name" value="EF_HAND_2"/>
    <property type="match status" value="3"/>
</dbReference>
<sequence>MEGIDKSGIDASVSGESKGEEVFSGWTRLEPTSDEGPISPMEKMEPHPNSLALMKKRSPSTPVGLGAGFPDSKVPSNKKQSKKQSNLSPSSPDQLGSHKSPAQVKATLRKSNFLSALDLSNAVSKGVKDNFLLVRTAEELDSESEESEDSQSRRHKKMMMKKRERRHSISEGIPPKARMTMLHELRQFYDIDYRTFLVKAQLRTLAANELKLGPYISKMEASKAEAAWLFSLVDEDDSGLIDTDELKDMIEKTGQRVKDEELEHIMSVLDEDCSGEVDDIEFSAWYADDSDLWLSQRRRHPRDHNSDAALLRRESRRFDKQIIDIIEDFWRLVDVDGNGEIDEDEYIDLSVHLQQAMIDYENEKNKNKKKQTLYFHEHDAILTAKKEWQVDSQGSDHLDYHRFQLCFFQIADAWSKTDDVKGYCQVLGDLLSHTSIPPKKGSNRRRWRWERRDSDASSLMKVKEPSPKSPKRSMKSPKSLKKTIRSKVVKKNRRATESKTEAKEEAAPEVVEEEEKKVQEPMKGLAKFKPPTPKPRKSKIAEMEKVPEGGEKQEIVWSPKPKRAPIVKKPYERPGGDNFDEQSSVTEDTFMRLRREAAESFEWRPPPELFSPKERMRSGIGTMAGVASFGGYDPKGDSDKKVKALEKRNDMRKRNSDRNVFAKTNSCTDLRMQVNVVKLAEIAARRKRSMDEKAKAKLLNKFADPKQFWKIIDRVKQRVEEEGGGGEEDDTSSLGHAAKTLLEGWESMSTDEQDIVSSVLHTSTAFVETFVEGGMEPQEARSAWNAFYQIGGKRRPRSAVAAFGKVGDRNWEEIGLDRPGIGPIVDTNGIFYPQDMDETMGKALHQEGRFVTGERGEEGFFVSAWGGDGGRGRNNNQEEVERPHTVGGGRRRKRQSAPILRGGLEGLEGAEGGDADSDILDNSHVLGPNSSTHDSVVVDDAGGAGGAKKKKKKEEEENEEEEEGRGKGRERGKGKEGKTAERRGRHRGKGRGGGKRTVDRKGKVFRPILFGD</sequence>
<feature type="compositionally biased region" description="Basic and acidic residues" evidence="2">
    <location>
        <begin position="450"/>
        <end position="466"/>
    </location>
</feature>
<gene>
    <name evidence="4" type="ORF">TrVE_jg9461</name>
</gene>
<feature type="region of interest" description="Disordered" evidence="2">
    <location>
        <begin position="863"/>
        <end position="1012"/>
    </location>
</feature>
<dbReference type="PROSITE" id="PS00018">
    <property type="entry name" value="EF_HAND_1"/>
    <property type="match status" value="3"/>
</dbReference>
<evidence type="ECO:0000313" key="4">
    <source>
        <dbReference type="EMBL" id="GMI04334.1"/>
    </source>
</evidence>
<dbReference type="InterPro" id="IPR011992">
    <property type="entry name" value="EF-hand-dom_pair"/>
</dbReference>
<feature type="region of interest" description="Disordered" evidence="2">
    <location>
        <begin position="138"/>
        <end position="168"/>
    </location>
</feature>
<proteinExistence type="predicted"/>
<dbReference type="GO" id="GO:0005509">
    <property type="term" value="F:calcium ion binding"/>
    <property type="evidence" value="ECO:0007669"/>
    <property type="project" value="InterPro"/>
</dbReference>
<evidence type="ECO:0000259" key="3">
    <source>
        <dbReference type="PROSITE" id="PS50222"/>
    </source>
</evidence>
<name>A0A9W7CGP8_9STRA</name>
<feature type="domain" description="EF-hand" evidence="3">
    <location>
        <begin position="257"/>
        <end position="292"/>
    </location>
</feature>
<dbReference type="Pfam" id="PF13499">
    <property type="entry name" value="EF-hand_7"/>
    <property type="match status" value="1"/>
</dbReference>
<keyword evidence="1" id="KW-0106">Calcium</keyword>
<dbReference type="InterPro" id="IPR002048">
    <property type="entry name" value="EF_hand_dom"/>
</dbReference>
<evidence type="ECO:0000313" key="5">
    <source>
        <dbReference type="Proteomes" id="UP001165160"/>
    </source>
</evidence>
<feature type="compositionally biased region" description="Basic and acidic residues" evidence="2">
    <location>
        <begin position="494"/>
        <end position="506"/>
    </location>
</feature>
<dbReference type="Gene3D" id="1.10.238.10">
    <property type="entry name" value="EF-hand"/>
    <property type="match status" value="2"/>
</dbReference>
<dbReference type="AlphaFoldDB" id="A0A9W7CGP8"/>
<dbReference type="SUPFAM" id="SSF47473">
    <property type="entry name" value="EF-hand"/>
    <property type="match status" value="1"/>
</dbReference>
<organism evidence="4 5">
    <name type="scientific">Triparma verrucosa</name>
    <dbReference type="NCBI Taxonomy" id="1606542"/>
    <lineage>
        <taxon>Eukaryota</taxon>
        <taxon>Sar</taxon>
        <taxon>Stramenopiles</taxon>
        <taxon>Ochrophyta</taxon>
        <taxon>Bolidophyceae</taxon>
        <taxon>Parmales</taxon>
        <taxon>Triparmaceae</taxon>
        <taxon>Triparma</taxon>
    </lineage>
</organism>
<feature type="domain" description="EF-hand" evidence="3">
    <location>
        <begin position="221"/>
        <end position="256"/>
    </location>
</feature>
<reference evidence="5" key="1">
    <citation type="journal article" date="2023" name="Commun. Biol.">
        <title>Genome analysis of Parmales, the sister group of diatoms, reveals the evolutionary specialization of diatoms from phago-mixotrophs to photoautotrophs.</title>
        <authorList>
            <person name="Ban H."/>
            <person name="Sato S."/>
            <person name="Yoshikawa S."/>
            <person name="Yamada K."/>
            <person name="Nakamura Y."/>
            <person name="Ichinomiya M."/>
            <person name="Sato N."/>
            <person name="Blanc-Mathieu R."/>
            <person name="Endo H."/>
            <person name="Kuwata A."/>
            <person name="Ogata H."/>
        </authorList>
    </citation>
    <scope>NUCLEOTIDE SEQUENCE [LARGE SCALE GENOMIC DNA]</scope>
    <source>
        <strain evidence="5">NIES 3699</strain>
    </source>
</reference>
<protein>
    <recommendedName>
        <fullName evidence="3">EF-hand domain-containing protein</fullName>
    </recommendedName>
</protein>
<dbReference type="Proteomes" id="UP001165160">
    <property type="component" value="Unassembled WGS sequence"/>
</dbReference>
<dbReference type="SMART" id="SM00054">
    <property type="entry name" value="EFh"/>
    <property type="match status" value="3"/>
</dbReference>
<dbReference type="InterPro" id="IPR018247">
    <property type="entry name" value="EF_Hand_1_Ca_BS"/>
</dbReference>
<feature type="compositionally biased region" description="Basic and acidic residues" evidence="2">
    <location>
        <begin position="539"/>
        <end position="554"/>
    </location>
</feature>
<comment type="caution">
    <text evidence="4">The sequence shown here is derived from an EMBL/GenBank/DDBJ whole genome shotgun (WGS) entry which is preliminary data.</text>
</comment>
<feature type="compositionally biased region" description="Basic residues" evidence="2">
    <location>
        <begin position="469"/>
        <end position="493"/>
    </location>
</feature>
<feature type="region of interest" description="Disordered" evidence="2">
    <location>
        <begin position="1"/>
        <end position="103"/>
    </location>
</feature>
<feature type="compositionally biased region" description="Acidic residues" evidence="2">
    <location>
        <begin position="139"/>
        <end position="149"/>
    </location>
</feature>
<feature type="domain" description="EF-hand" evidence="3">
    <location>
        <begin position="321"/>
        <end position="356"/>
    </location>
</feature>
<evidence type="ECO:0000256" key="2">
    <source>
        <dbReference type="SAM" id="MobiDB-lite"/>
    </source>
</evidence>
<keyword evidence="5" id="KW-1185">Reference proteome</keyword>
<feature type="compositionally biased region" description="Basic and acidic residues" evidence="2">
    <location>
        <begin position="964"/>
        <end position="982"/>
    </location>
</feature>
<feature type="compositionally biased region" description="Basic residues" evidence="2">
    <location>
        <begin position="153"/>
        <end position="166"/>
    </location>
</feature>
<feature type="compositionally biased region" description="Low complexity" evidence="2">
    <location>
        <begin position="72"/>
        <end position="91"/>
    </location>
</feature>
<dbReference type="CDD" id="cd00051">
    <property type="entry name" value="EFh"/>
    <property type="match status" value="1"/>
</dbReference>
<feature type="region of interest" description="Disordered" evidence="2">
    <location>
        <begin position="434"/>
        <end position="586"/>
    </location>
</feature>
<evidence type="ECO:0000256" key="1">
    <source>
        <dbReference type="ARBA" id="ARBA00022837"/>
    </source>
</evidence>